<dbReference type="RefSeq" id="WP_110189213.1">
    <property type="nucleotide sequence ID" value="NZ_CP177354.1"/>
</dbReference>
<name>A0ABX5LT88_9GAMM</name>
<keyword evidence="3" id="KW-1185">Reference proteome</keyword>
<feature type="transmembrane region" description="Helical" evidence="1">
    <location>
        <begin position="78"/>
        <end position="98"/>
    </location>
</feature>
<protein>
    <submittedName>
        <fullName evidence="2">Membrane protein</fullName>
    </submittedName>
</protein>
<evidence type="ECO:0000256" key="1">
    <source>
        <dbReference type="SAM" id="Phobius"/>
    </source>
</evidence>
<feature type="transmembrane region" description="Helical" evidence="1">
    <location>
        <begin position="193"/>
        <end position="221"/>
    </location>
</feature>
<comment type="caution">
    <text evidence="2">The sequence shown here is derived from an EMBL/GenBank/DDBJ whole genome shotgun (WGS) entry which is preliminary data.</text>
</comment>
<dbReference type="Pfam" id="PF04654">
    <property type="entry name" value="DUF599"/>
    <property type="match status" value="1"/>
</dbReference>
<organism evidence="2 3">
    <name type="scientific">Pokkaliibacter plantistimulans</name>
    <dbReference type="NCBI Taxonomy" id="1635171"/>
    <lineage>
        <taxon>Bacteria</taxon>
        <taxon>Pseudomonadati</taxon>
        <taxon>Pseudomonadota</taxon>
        <taxon>Gammaproteobacteria</taxon>
        <taxon>Oceanospirillales</taxon>
        <taxon>Balneatrichaceae</taxon>
        <taxon>Pokkaliibacter</taxon>
    </lineage>
</organism>
<dbReference type="InterPro" id="IPR006747">
    <property type="entry name" value="DUF599"/>
</dbReference>
<feature type="transmembrane region" description="Helical" evidence="1">
    <location>
        <begin position="12"/>
        <end position="29"/>
    </location>
</feature>
<dbReference type="PANTHER" id="PTHR31881:SF6">
    <property type="entry name" value="OS09G0494600 PROTEIN"/>
    <property type="match status" value="1"/>
</dbReference>
<dbReference type="EMBL" id="LAPT01000112">
    <property type="protein sequence ID" value="PXF29417.1"/>
    <property type="molecule type" value="Genomic_DNA"/>
</dbReference>
<sequence length="241" mass="27619">MEKVVAIWSSVNWQNLLALAWFLICFRGYTHYAIHKTRTTASLASIMHLYRYDWMKRMLERDNRIADMSLIANLERSVSFFASSTMLIVAGILTLMGTSEKALNLLHDLPLVQPSTQAEVELKLLVMICLFVYAFFKFTWSLRQYGFCSVLIGGAPMPRDLSVSDKERQILAARAAKICSMAANNFNFGLRSYYFGLALLGWFISPWLLMFSATLVVYVLYQREFRSSTLQELVTSDPSRI</sequence>
<evidence type="ECO:0000313" key="2">
    <source>
        <dbReference type="EMBL" id="PXF29417.1"/>
    </source>
</evidence>
<dbReference type="PANTHER" id="PTHR31881">
    <property type="match status" value="1"/>
</dbReference>
<evidence type="ECO:0000313" key="3">
    <source>
        <dbReference type="Proteomes" id="UP000248090"/>
    </source>
</evidence>
<proteinExistence type="predicted"/>
<keyword evidence="1" id="KW-0812">Transmembrane</keyword>
<reference evidence="2 3" key="1">
    <citation type="submission" date="2015-03" db="EMBL/GenBank/DDBJ databases">
        <authorList>
            <person name="Krishnan R."/>
            <person name="Midha S."/>
            <person name="Patil P.B."/>
            <person name="Rameshkumar N."/>
        </authorList>
    </citation>
    <scope>NUCLEOTIDE SEQUENCE [LARGE SCALE GENOMIC DNA]</scope>
    <source>
        <strain evidence="2 3">L1E11</strain>
    </source>
</reference>
<dbReference type="Proteomes" id="UP000248090">
    <property type="component" value="Unassembled WGS sequence"/>
</dbReference>
<gene>
    <name evidence="2" type="ORF">WH50_20885</name>
</gene>
<accession>A0ABX5LT88</accession>
<keyword evidence="1" id="KW-0472">Membrane</keyword>
<keyword evidence="1" id="KW-1133">Transmembrane helix</keyword>